<reference evidence="5 6" key="1">
    <citation type="journal article" date="2015" name="Genome Announc.">
        <title>Expanding the biotechnology potential of lactobacilli through comparative genomics of 213 strains and associated genera.</title>
        <authorList>
            <person name="Sun Z."/>
            <person name="Harris H.M."/>
            <person name="McCann A."/>
            <person name="Guo C."/>
            <person name="Argimon S."/>
            <person name="Zhang W."/>
            <person name="Yang X."/>
            <person name="Jeffery I.B."/>
            <person name="Cooney J.C."/>
            <person name="Kagawa T.F."/>
            <person name="Liu W."/>
            <person name="Song Y."/>
            <person name="Salvetti E."/>
            <person name="Wrobel A."/>
            <person name="Rasinkangas P."/>
            <person name="Parkhill J."/>
            <person name="Rea M.C."/>
            <person name="O'Sullivan O."/>
            <person name="Ritari J."/>
            <person name="Douillard F.P."/>
            <person name="Paul Ross R."/>
            <person name="Yang R."/>
            <person name="Briner A.E."/>
            <person name="Felis G.E."/>
            <person name="de Vos W.M."/>
            <person name="Barrangou R."/>
            <person name="Klaenhammer T.R."/>
            <person name="Caufield P.W."/>
            <person name="Cui Y."/>
            <person name="Zhang H."/>
            <person name="O'Toole P.W."/>
        </authorList>
    </citation>
    <scope>NUCLEOTIDE SEQUENCE [LARGE SCALE GENOMIC DNA]</scope>
    <source>
        <strain evidence="5 6">DSM 5661</strain>
    </source>
</reference>
<dbReference type="InterPro" id="IPR025874">
    <property type="entry name" value="DZR"/>
</dbReference>
<dbReference type="AlphaFoldDB" id="A0A0R1YE91"/>
<evidence type="ECO:0000259" key="4">
    <source>
        <dbReference type="Pfam" id="PF22820"/>
    </source>
</evidence>
<dbReference type="PATRIC" id="fig|1423754.3.peg.20"/>
<dbReference type="Pfam" id="PF12773">
    <property type="entry name" value="DZR"/>
    <property type="match status" value="1"/>
</dbReference>
<dbReference type="EMBL" id="AZGI01000006">
    <property type="protein sequence ID" value="KRM40824.1"/>
    <property type="molecule type" value="Genomic_DNA"/>
</dbReference>
<dbReference type="eggNOG" id="COG4640">
    <property type="taxonomic scope" value="Bacteria"/>
</dbReference>
<evidence type="ECO:0000256" key="2">
    <source>
        <dbReference type="SAM" id="Phobius"/>
    </source>
</evidence>
<evidence type="ECO:0000313" key="5">
    <source>
        <dbReference type="EMBL" id="KRM40824.1"/>
    </source>
</evidence>
<dbReference type="InterPro" id="IPR054530">
    <property type="entry name" value="TcaA_4th"/>
</dbReference>
<keyword evidence="2" id="KW-1133">Transmembrane helix</keyword>
<evidence type="ECO:0000259" key="3">
    <source>
        <dbReference type="Pfam" id="PF12773"/>
    </source>
</evidence>
<organism evidence="5 6">
    <name type="scientific">Lactobacillus hamsteri DSM 5661 = JCM 6256</name>
    <dbReference type="NCBI Taxonomy" id="1423754"/>
    <lineage>
        <taxon>Bacteria</taxon>
        <taxon>Bacillati</taxon>
        <taxon>Bacillota</taxon>
        <taxon>Bacilli</taxon>
        <taxon>Lactobacillales</taxon>
        <taxon>Lactobacillaceae</taxon>
        <taxon>Lactobacillus</taxon>
    </lineage>
</organism>
<feature type="transmembrane region" description="Helical" evidence="2">
    <location>
        <begin position="128"/>
        <end position="147"/>
    </location>
</feature>
<dbReference type="Pfam" id="PF22820">
    <property type="entry name" value="TcaA_3rd_4th"/>
    <property type="match status" value="1"/>
</dbReference>
<protein>
    <submittedName>
        <fullName evidence="5">Uncharacterized protein</fullName>
    </submittedName>
</protein>
<dbReference type="RefSeq" id="WP_025080244.1">
    <property type="nucleotide sequence ID" value="NZ_AZGI01000006.1"/>
</dbReference>
<keyword evidence="2" id="KW-0472">Membrane</keyword>
<proteinExistence type="predicted"/>
<dbReference type="PANTHER" id="PTHR40038:SF1">
    <property type="entry name" value="MEMBRANE-ASSOCIATED PROTEIN TCAA"/>
    <property type="match status" value="1"/>
</dbReference>
<feature type="region of interest" description="Disordered" evidence="1">
    <location>
        <begin position="33"/>
        <end position="61"/>
    </location>
</feature>
<feature type="compositionally biased region" description="Polar residues" evidence="1">
    <location>
        <begin position="41"/>
        <end position="53"/>
    </location>
</feature>
<sequence>MKKFCPNCGTELKTNADFCPNCGFNLTKKTNKVAQKEDDSSNAASNLSVNPAHTNEKHDSEKTEKVQIFCPSCGHPLKPKAEFCSNCGYNLKTKKMPEQPAASTTNNTVNAHQAPVRQHKPMTLKNKIILSVVGVLVVAFIAFYAWGSSYYSLNNQVDRITAGLTNPSQDISKYVTADNATMKVNNDTVKPLQNYYKEHQPTVTKLNSNLKQGMGNSTIQLVKNGRYWLLFPKYQLKVKTYQPQIVTNHSDSVVTVNGKNIGKLSSNSDKYYKKLSLVFPGKYHVVVKSKVAGRNLSATSTANIWGNKTLDMDIATQTFSVKSVPNGVVYINDKKVGTLDSNGETTFKSYPITRNMELYVLYNNDGKNIKSENVTDLASSFGSFEGSGYDDDNYYSDDASDESSDDVTKTDDGYIVKPKWKGVISTNDAESLLGDVFRNADDNDDEFVDGATNKDYSDLKQQQKSWDDNDNIDSWDTDVDVEAIYPAGDNSCSVVFKVTYTFDNGDSTKKQVMEFKGGIIQKDGSDQKIKTIGKGKMLSSKDESSDDDD</sequence>
<feature type="domain" description="DZANK-type" evidence="3">
    <location>
        <begin position="5"/>
        <end position="88"/>
    </location>
</feature>
<evidence type="ECO:0000256" key="1">
    <source>
        <dbReference type="SAM" id="MobiDB-lite"/>
    </source>
</evidence>
<comment type="caution">
    <text evidence="5">The sequence shown here is derived from an EMBL/GenBank/DDBJ whole genome shotgun (WGS) entry which is preliminary data.</text>
</comment>
<dbReference type="Proteomes" id="UP000051223">
    <property type="component" value="Unassembled WGS sequence"/>
</dbReference>
<feature type="domain" description="TcaA 4th" evidence="4">
    <location>
        <begin position="317"/>
        <end position="375"/>
    </location>
</feature>
<dbReference type="STRING" id="1423754.FC39_GL000020"/>
<name>A0A0R1YE91_9LACO</name>
<gene>
    <name evidence="5" type="ORF">FC39_GL000020</name>
</gene>
<accession>A0A0R1YE91</accession>
<keyword evidence="6" id="KW-1185">Reference proteome</keyword>
<dbReference type="PANTHER" id="PTHR40038">
    <property type="entry name" value="MEMBRANE-ASSOCIATED PROTEIN TCAA"/>
    <property type="match status" value="1"/>
</dbReference>
<evidence type="ECO:0000313" key="6">
    <source>
        <dbReference type="Proteomes" id="UP000051223"/>
    </source>
</evidence>
<keyword evidence="2" id="KW-0812">Transmembrane</keyword>